<protein>
    <submittedName>
        <fullName evidence="2">Putative membrane protein</fullName>
    </submittedName>
</protein>
<sequence length="137" mass="14839">MNPLAENADQMMPLVPFVILMVTVVLMAGALVLMGVLGAQRRIKPNEFFGIRTAYTRSGEFAWYTVHEVSARWSVVAGLACLPSLVLVPIATTPNGQVAALLVPMGLSLTLLVLGSWRAHKVSREREAREAGRADLP</sequence>
<reference evidence="2 3" key="1">
    <citation type="submission" date="2020-08" db="EMBL/GenBank/DDBJ databases">
        <title>Sequencing the genomes of 1000 actinobacteria strains.</title>
        <authorList>
            <person name="Klenk H.-P."/>
        </authorList>
    </citation>
    <scope>NUCLEOTIDE SEQUENCE [LARGE SCALE GENOMIC DNA]</scope>
    <source>
        <strain evidence="2 3">DSM 44598</strain>
    </source>
</reference>
<comment type="caution">
    <text evidence="2">The sequence shown here is derived from an EMBL/GenBank/DDBJ whole genome shotgun (WGS) entry which is preliminary data.</text>
</comment>
<evidence type="ECO:0000313" key="3">
    <source>
        <dbReference type="Proteomes" id="UP000579647"/>
    </source>
</evidence>
<accession>A0A840WAU8</accession>
<evidence type="ECO:0000313" key="2">
    <source>
        <dbReference type="EMBL" id="MBB5492523.1"/>
    </source>
</evidence>
<dbReference type="EMBL" id="JACHDO010000001">
    <property type="protein sequence ID" value="MBB5492523.1"/>
    <property type="molecule type" value="Genomic_DNA"/>
</dbReference>
<dbReference type="Proteomes" id="UP000579647">
    <property type="component" value="Unassembled WGS sequence"/>
</dbReference>
<keyword evidence="1" id="KW-0812">Transmembrane</keyword>
<dbReference type="Pfam" id="PF13630">
    <property type="entry name" value="SdpI"/>
    <property type="match status" value="1"/>
</dbReference>
<name>A0A840WAU8_9ACTN</name>
<keyword evidence="1" id="KW-0472">Membrane</keyword>
<dbReference type="InterPro" id="IPR025962">
    <property type="entry name" value="SdpI/YhfL"/>
</dbReference>
<feature type="transmembrane region" description="Helical" evidence="1">
    <location>
        <begin position="14"/>
        <end position="37"/>
    </location>
</feature>
<dbReference type="RefSeq" id="WP_184365958.1">
    <property type="nucleotide sequence ID" value="NZ_BAAAKM010000033.1"/>
</dbReference>
<feature type="transmembrane region" description="Helical" evidence="1">
    <location>
        <begin position="73"/>
        <end position="92"/>
    </location>
</feature>
<gene>
    <name evidence="2" type="ORF">HNR07_003660</name>
</gene>
<evidence type="ECO:0000256" key="1">
    <source>
        <dbReference type="SAM" id="Phobius"/>
    </source>
</evidence>
<keyword evidence="3" id="KW-1185">Reference proteome</keyword>
<dbReference type="AlphaFoldDB" id="A0A840WAU8"/>
<keyword evidence="1" id="KW-1133">Transmembrane helix</keyword>
<feature type="transmembrane region" description="Helical" evidence="1">
    <location>
        <begin position="98"/>
        <end position="117"/>
    </location>
</feature>
<organism evidence="2 3">
    <name type="scientific">Nocardiopsis metallicus</name>
    <dbReference type="NCBI Taxonomy" id="179819"/>
    <lineage>
        <taxon>Bacteria</taxon>
        <taxon>Bacillati</taxon>
        <taxon>Actinomycetota</taxon>
        <taxon>Actinomycetes</taxon>
        <taxon>Streptosporangiales</taxon>
        <taxon>Nocardiopsidaceae</taxon>
        <taxon>Nocardiopsis</taxon>
    </lineage>
</organism>
<proteinExistence type="predicted"/>